<name>A0ABV2BZ72_9GAMM</name>
<gene>
    <name evidence="1" type="ORF">ABVT43_18980</name>
</gene>
<dbReference type="Proteomes" id="UP001548189">
    <property type="component" value="Unassembled WGS sequence"/>
</dbReference>
<proteinExistence type="predicted"/>
<protein>
    <submittedName>
        <fullName evidence="1">Uncharacterized protein</fullName>
    </submittedName>
</protein>
<sequence length="189" mass="21248">MKWLLLVVFSLGLSACKTVPVKQSMSSDVQLDLSKIEIKGKNLYKAMKSDDATDPPTSREADLLEMASKDLLCGDGYIAVRVEDELSQIEHIYLMFQPEKSKGIQFGRHIRFDFKLGTNDIKSVISSTKSCLLVPLEDSSTDAAFVTHVLSDVPTDFHVYLSLHHKKPIYIRTSSNLWKIENGKILQSK</sequence>
<keyword evidence="2" id="KW-1185">Reference proteome</keyword>
<comment type="caution">
    <text evidence="1">The sequence shown here is derived from an EMBL/GenBank/DDBJ whole genome shotgun (WGS) entry which is preliminary data.</text>
</comment>
<reference evidence="1 2" key="1">
    <citation type="submission" date="2024-06" db="EMBL/GenBank/DDBJ databases">
        <authorList>
            <person name="Li F."/>
        </authorList>
    </citation>
    <scope>NUCLEOTIDE SEQUENCE [LARGE SCALE GENOMIC DNA]</scope>
    <source>
        <strain evidence="1 2">GXAS 311</strain>
    </source>
</reference>
<accession>A0ABV2BZ72</accession>
<evidence type="ECO:0000313" key="1">
    <source>
        <dbReference type="EMBL" id="MET1257236.1"/>
    </source>
</evidence>
<evidence type="ECO:0000313" key="2">
    <source>
        <dbReference type="Proteomes" id="UP001548189"/>
    </source>
</evidence>
<dbReference type="EMBL" id="JBEVCJ010000040">
    <property type="protein sequence ID" value="MET1257236.1"/>
    <property type="molecule type" value="Genomic_DNA"/>
</dbReference>
<organism evidence="1 2">
    <name type="scientific">Aliikangiella maris</name>
    <dbReference type="NCBI Taxonomy" id="3162458"/>
    <lineage>
        <taxon>Bacteria</taxon>
        <taxon>Pseudomonadati</taxon>
        <taxon>Pseudomonadota</taxon>
        <taxon>Gammaproteobacteria</taxon>
        <taxon>Oceanospirillales</taxon>
        <taxon>Pleioneaceae</taxon>
        <taxon>Aliikangiella</taxon>
    </lineage>
</organism>
<dbReference type="PROSITE" id="PS51257">
    <property type="entry name" value="PROKAR_LIPOPROTEIN"/>
    <property type="match status" value="1"/>
</dbReference>